<gene>
    <name evidence="3" type="ORF">DES53_101192</name>
</gene>
<dbReference type="AlphaFoldDB" id="A0A366HV76"/>
<dbReference type="InterPro" id="IPR050463">
    <property type="entry name" value="Gfo/Idh/MocA_oxidrdct_glycsds"/>
</dbReference>
<protein>
    <submittedName>
        <fullName evidence="3">Putative dehydrogenase</fullName>
    </submittedName>
</protein>
<evidence type="ECO:0000259" key="2">
    <source>
        <dbReference type="Pfam" id="PF19051"/>
    </source>
</evidence>
<feature type="domain" description="Gfo/Idh/MocA-like oxidoreductase N-terminal" evidence="1">
    <location>
        <begin position="40"/>
        <end position="169"/>
    </location>
</feature>
<dbReference type="SUPFAM" id="SSF55347">
    <property type="entry name" value="Glyceraldehyde-3-phosphate dehydrogenase-like, C-terminal domain"/>
    <property type="match status" value="1"/>
</dbReference>
<comment type="caution">
    <text evidence="3">The sequence shown here is derived from an EMBL/GenBank/DDBJ whole genome shotgun (WGS) entry which is preliminary data.</text>
</comment>
<dbReference type="SUPFAM" id="SSF51735">
    <property type="entry name" value="NAD(P)-binding Rossmann-fold domains"/>
    <property type="match status" value="1"/>
</dbReference>
<accession>A0A366HV76</accession>
<evidence type="ECO:0000313" key="3">
    <source>
        <dbReference type="EMBL" id="RBP47395.1"/>
    </source>
</evidence>
<evidence type="ECO:0000313" key="4">
    <source>
        <dbReference type="Proteomes" id="UP000253426"/>
    </source>
</evidence>
<dbReference type="PANTHER" id="PTHR43818">
    <property type="entry name" value="BCDNA.GH03377"/>
    <property type="match status" value="1"/>
</dbReference>
<dbReference type="OrthoDB" id="177304at2"/>
<dbReference type="Proteomes" id="UP000253426">
    <property type="component" value="Unassembled WGS sequence"/>
</dbReference>
<sequence>MHSIMNRRRFLQQSAAATASASALGFPAILRSASPNSMLQVACIGVARMGGNTMRSVATHPKVKIVSICDVDANHLKEAATGKGSARAGGVGFPDASQHTDWRQMLRDHSDKFDAVTVGTPDHMHAPMAVQSMRLKKHVYLQKPMAPTIHECRVIQQEAVKAGVVTQLGNQGRSGIEARMTVDLLRNGAIGKIKEAWFWEGKPLSWWPKNEELRTQGDNVPAELDWDAWIGVREPRPYLLDTYHPQTWRAWRDFGVGELGDMGVHFFDGVFDALKLRAPKRVKQTETGAIGTGLWAKSRTVEFEFPGNELIAGDTFKLTWCDGDSARPSREIPMPAALKNFPKSGHLWVGETGMIFKPYGQRPWVLPEDSFPAEKYPRDYGKQDHYHDWVDAILNGKKSCADFSHGGPLTETVLMGTLAENYPNQWLEWDRDAMRITNIAEANKLLKREYRDGWKVEGLG</sequence>
<evidence type="ECO:0000259" key="1">
    <source>
        <dbReference type="Pfam" id="PF01408"/>
    </source>
</evidence>
<dbReference type="Gene3D" id="3.30.360.10">
    <property type="entry name" value="Dihydrodipicolinate Reductase, domain 2"/>
    <property type="match status" value="1"/>
</dbReference>
<dbReference type="PANTHER" id="PTHR43818:SF10">
    <property type="entry name" value="NADH-DEPENDENT DEHYDROGENASE-RELATED"/>
    <property type="match status" value="1"/>
</dbReference>
<proteinExistence type="predicted"/>
<dbReference type="InterPro" id="IPR043906">
    <property type="entry name" value="Gfo/Idh/MocA_OxRdtase_bact_C"/>
</dbReference>
<dbReference type="InterPro" id="IPR036291">
    <property type="entry name" value="NAD(P)-bd_dom_sf"/>
</dbReference>
<dbReference type="EMBL" id="QNRR01000001">
    <property type="protein sequence ID" value="RBP47395.1"/>
    <property type="molecule type" value="Genomic_DNA"/>
</dbReference>
<organism evidence="3 4">
    <name type="scientific">Roseimicrobium gellanilyticum</name>
    <dbReference type="NCBI Taxonomy" id="748857"/>
    <lineage>
        <taxon>Bacteria</taxon>
        <taxon>Pseudomonadati</taxon>
        <taxon>Verrucomicrobiota</taxon>
        <taxon>Verrucomicrobiia</taxon>
        <taxon>Verrucomicrobiales</taxon>
        <taxon>Verrucomicrobiaceae</taxon>
        <taxon>Roseimicrobium</taxon>
    </lineage>
</organism>
<dbReference type="PROSITE" id="PS51318">
    <property type="entry name" value="TAT"/>
    <property type="match status" value="1"/>
</dbReference>
<keyword evidence="4" id="KW-1185">Reference proteome</keyword>
<dbReference type="Gene3D" id="3.40.50.720">
    <property type="entry name" value="NAD(P)-binding Rossmann-like Domain"/>
    <property type="match status" value="1"/>
</dbReference>
<dbReference type="InterPro" id="IPR000683">
    <property type="entry name" value="Gfo/Idh/MocA-like_OxRdtase_N"/>
</dbReference>
<dbReference type="InterPro" id="IPR006311">
    <property type="entry name" value="TAT_signal"/>
</dbReference>
<feature type="domain" description="Gfo/Idh/MocA-like oxidoreductase bacterial type C-terminal" evidence="2">
    <location>
        <begin position="207"/>
        <end position="271"/>
    </location>
</feature>
<reference evidence="3 4" key="1">
    <citation type="submission" date="2018-06" db="EMBL/GenBank/DDBJ databases">
        <title>Genomic Encyclopedia of Type Strains, Phase IV (KMG-IV): sequencing the most valuable type-strain genomes for metagenomic binning, comparative biology and taxonomic classification.</title>
        <authorList>
            <person name="Goeker M."/>
        </authorList>
    </citation>
    <scope>NUCLEOTIDE SEQUENCE [LARGE SCALE GENOMIC DNA]</scope>
    <source>
        <strain evidence="3 4">DSM 25532</strain>
    </source>
</reference>
<name>A0A366HV76_9BACT</name>
<dbReference type="Pfam" id="PF19051">
    <property type="entry name" value="GFO_IDH_MocA_C2"/>
    <property type="match status" value="1"/>
</dbReference>
<dbReference type="GO" id="GO:0000166">
    <property type="term" value="F:nucleotide binding"/>
    <property type="evidence" value="ECO:0007669"/>
    <property type="project" value="InterPro"/>
</dbReference>
<dbReference type="Pfam" id="PF01408">
    <property type="entry name" value="GFO_IDH_MocA"/>
    <property type="match status" value="1"/>
</dbReference>